<dbReference type="GO" id="GO:0003677">
    <property type="term" value="F:DNA binding"/>
    <property type="evidence" value="ECO:0007669"/>
    <property type="project" value="UniProtKB-KW"/>
</dbReference>
<reference evidence="8" key="1">
    <citation type="submission" date="2021-04" db="EMBL/GenBank/DDBJ databases">
        <title>Sinoanaerobacter chloroacetimidivorans sp. nov., an obligate anaerobic bacterium isolated from anaerobic sludge.</title>
        <authorList>
            <person name="Bao Y."/>
        </authorList>
    </citation>
    <scope>NUCLEOTIDE SEQUENCE</scope>
    <source>
        <strain evidence="8">BAD-6</strain>
    </source>
</reference>
<evidence type="ECO:0000256" key="1">
    <source>
        <dbReference type="ARBA" id="ARBA00022741"/>
    </source>
</evidence>
<dbReference type="PROSITE" id="PS00675">
    <property type="entry name" value="SIGMA54_INTERACT_1"/>
    <property type="match status" value="1"/>
</dbReference>
<keyword evidence="3" id="KW-0805">Transcription regulation</keyword>
<dbReference type="Gene3D" id="3.30.450.20">
    <property type="entry name" value="PAS domain"/>
    <property type="match status" value="1"/>
</dbReference>
<dbReference type="FunFam" id="3.40.50.300:FF:000006">
    <property type="entry name" value="DNA-binding transcriptional regulator NtrC"/>
    <property type="match status" value="1"/>
</dbReference>
<evidence type="ECO:0000313" key="8">
    <source>
        <dbReference type="EMBL" id="MBR0598610.1"/>
    </source>
</evidence>
<feature type="domain" description="PAS" evidence="7">
    <location>
        <begin position="210"/>
        <end position="258"/>
    </location>
</feature>
<protein>
    <submittedName>
        <fullName evidence="8">Sigma 54-interacting transcriptional regulator</fullName>
    </submittedName>
</protein>
<dbReference type="InterPro" id="IPR035965">
    <property type="entry name" value="PAS-like_dom_sf"/>
</dbReference>
<dbReference type="InterPro" id="IPR002078">
    <property type="entry name" value="Sigma_54_int"/>
</dbReference>
<dbReference type="SMART" id="SM00382">
    <property type="entry name" value="AAA"/>
    <property type="match status" value="1"/>
</dbReference>
<dbReference type="CDD" id="cd00009">
    <property type="entry name" value="AAA"/>
    <property type="match status" value="1"/>
</dbReference>
<evidence type="ECO:0000313" key="9">
    <source>
        <dbReference type="Proteomes" id="UP000675664"/>
    </source>
</evidence>
<reference evidence="8" key="2">
    <citation type="submission" date="2021-04" db="EMBL/GenBank/DDBJ databases">
        <authorList>
            <person name="Liu J."/>
        </authorList>
    </citation>
    <scope>NUCLEOTIDE SEQUENCE</scope>
    <source>
        <strain evidence="8">BAD-6</strain>
    </source>
</reference>
<dbReference type="InterPro" id="IPR025662">
    <property type="entry name" value="Sigma_54_int_dom_ATP-bd_1"/>
</dbReference>
<dbReference type="Pfam" id="PF08461">
    <property type="entry name" value="WHD_RNase_R"/>
    <property type="match status" value="1"/>
</dbReference>
<evidence type="ECO:0000256" key="5">
    <source>
        <dbReference type="ARBA" id="ARBA00023163"/>
    </source>
</evidence>
<dbReference type="PROSITE" id="PS50045">
    <property type="entry name" value="SIGMA54_INTERACT_4"/>
    <property type="match status" value="1"/>
</dbReference>
<gene>
    <name evidence="8" type="ORF">KCX82_12035</name>
</gene>
<dbReference type="PROSITE" id="PS00688">
    <property type="entry name" value="SIGMA54_INTERACT_3"/>
    <property type="match status" value="1"/>
</dbReference>
<dbReference type="AlphaFoldDB" id="A0A8J7W453"/>
<dbReference type="Pfam" id="PF25601">
    <property type="entry name" value="AAA_lid_14"/>
    <property type="match status" value="1"/>
</dbReference>
<dbReference type="PROSITE" id="PS00676">
    <property type="entry name" value="SIGMA54_INTERACT_2"/>
    <property type="match status" value="1"/>
</dbReference>
<dbReference type="Pfam" id="PF00989">
    <property type="entry name" value="PAS"/>
    <property type="match status" value="1"/>
</dbReference>
<dbReference type="Proteomes" id="UP000675664">
    <property type="component" value="Unassembled WGS sequence"/>
</dbReference>
<evidence type="ECO:0000256" key="4">
    <source>
        <dbReference type="ARBA" id="ARBA00023125"/>
    </source>
</evidence>
<proteinExistence type="predicted"/>
<dbReference type="InterPro" id="IPR000014">
    <property type="entry name" value="PAS"/>
</dbReference>
<feature type="domain" description="Sigma-54 factor interaction" evidence="6">
    <location>
        <begin position="339"/>
        <end position="564"/>
    </location>
</feature>
<dbReference type="InterPro" id="IPR027417">
    <property type="entry name" value="P-loop_NTPase"/>
</dbReference>
<keyword evidence="4" id="KW-0238">DNA-binding</keyword>
<evidence type="ECO:0000256" key="2">
    <source>
        <dbReference type="ARBA" id="ARBA00022840"/>
    </source>
</evidence>
<dbReference type="PANTHER" id="PTHR32071">
    <property type="entry name" value="TRANSCRIPTIONAL REGULATORY PROTEIN"/>
    <property type="match status" value="1"/>
</dbReference>
<evidence type="ECO:0000259" key="7">
    <source>
        <dbReference type="PROSITE" id="PS50112"/>
    </source>
</evidence>
<dbReference type="RefSeq" id="WP_227018732.1">
    <property type="nucleotide sequence ID" value="NZ_JAGSND010000007.1"/>
</dbReference>
<keyword evidence="1" id="KW-0547">Nucleotide-binding</keyword>
<dbReference type="InterPro" id="IPR058031">
    <property type="entry name" value="AAA_lid_NorR"/>
</dbReference>
<dbReference type="PROSITE" id="PS50112">
    <property type="entry name" value="PAS"/>
    <property type="match status" value="1"/>
</dbReference>
<dbReference type="SMART" id="SM00091">
    <property type="entry name" value="PAS"/>
    <property type="match status" value="1"/>
</dbReference>
<dbReference type="SUPFAM" id="SSF55785">
    <property type="entry name" value="PYP-like sensor domain (PAS domain)"/>
    <property type="match status" value="1"/>
</dbReference>
<keyword evidence="2" id="KW-0067">ATP-binding</keyword>
<dbReference type="Gene3D" id="3.40.50.300">
    <property type="entry name" value="P-loop containing nucleotide triphosphate hydrolases"/>
    <property type="match status" value="1"/>
</dbReference>
<name>A0A8J7W453_9FIRM</name>
<dbReference type="InterPro" id="IPR036388">
    <property type="entry name" value="WH-like_DNA-bd_sf"/>
</dbReference>
<evidence type="ECO:0000259" key="6">
    <source>
        <dbReference type="PROSITE" id="PS50045"/>
    </source>
</evidence>
<keyword evidence="5" id="KW-0804">Transcription</keyword>
<dbReference type="InterPro" id="IPR013668">
    <property type="entry name" value="RNase_R_HTH_12"/>
</dbReference>
<dbReference type="Gene3D" id="1.10.8.60">
    <property type="match status" value="1"/>
</dbReference>
<accession>A0A8J7W453</accession>
<dbReference type="InterPro" id="IPR003593">
    <property type="entry name" value="AAA+_ATPase"/>
</dbReference>
<organism evidence="8 9">
    <name type="scientific">Sinanaerobacter chloroacetimidivorans</name>
    <dbReference type="NCBI Taxonomy" id="2818044"/>
    <lineage>
        <taxon>Bacteria</taxon>
        <taxon>Bacillati</taxon>
        <taxon>Bacillota</taxon>
        <taxon>Clostridia</taxon>
        <taxon>Peptostreptococcales</taxon>
        <taxon>Anaerovoracaceae</taxon>
        <taxon>Sinanaerobacter</taxon>
    </lineage>
</organism>
<dbReference type="GO" id="GO:0006355">
    <property type="term" value="P:regulation of DNA-templated transcription"/>
    <property type="evidence" value="ECO:0007669"/>
    <property type="project" value="InterPro"/>
</dbReference>
<dbReference type="PANTHER" id="PTHR32071:SF57">
    <property type="entry name" value="C4-DICARBOXYLATE TRANSPORT TRANSCRIPTIONAL REGULATORY PROTEIN DCTD"/>
    <property type="match status" value="1"/>
</dbReference>
<dbReference type="EMBL" id="JAGSND010000007">
    <property type="protein sequence ID" value="MBR0598610.1"/>
    <property type="molecule type" value="Genomic_DNA"/>
</dbReference>
<dbReference type="InterPro" id="IPR025944">
    <property type="entry name" value="Sigma_54_int_dom_CS"/>
</dbReference>
<dbReference type="InterPro" id="IPR025943">
    <property type="entry name" value="Sigma_54_int_dom_ATP-bd_2"/>
</dbReference>
<evidence type="ECO:0000256" key="3">
    <source>
        <dbReference type="ARBA" id="ARBA00023015"/>
    </source>
</evidence>
<dbReference type="Pfam" id="PF00158">
    <property type="entry name" value="Sigma54_activat"/>
    <property type="match status" value="1"/>
</dbReference>
<dbReference type="GO" id="GO:0005524">
    <property type="term" value="F:ATP binding"/>
    <property type="evidence" value="ECO:0007669"/>
    <property type="project" value="UniProtKB-KW"/>
</dbReference>
<dbReference type="Gene3D" id="1.10.10.10">
    <property type="entry name" value="Winged helix-like DNA-binding domain superfamily/Winged helix DNA-binding domain"/>
    <property type="match status" value="1"/>
</dbReference>
<sequence length="687" mass="76931">MAKNIIIAGYRRQVIQVFSDQLQSIFGSDIDIKLVVTGTPVPEKFGKDSIVMVQSYDIFNEIRANIANEDNIIFIRTALQTAGLGPIGKLERGCPVIVAGDSMETALELLKALMESGANHFNMQPADLSDMEVFRDKTVITSGIPREEIPDARMVINIREPVLDTVTILDMGVRLEREDILVSKNIRKDFIEFQSPNKGTAWSLEHANSLNSSVKILLEVIDGTVISVDQTGLVRNCNDRIESIFGIKQGEALGKSGVTLFPEIPFREVINGKSPVIESLKKINGENMVVTVKPIFNSGKHYGAIAVIKRFHDEEVRQHKLRTLLMGKGYRAKYSFDDIIGESRAMTQCKNIAQRMAASNSSILITGETGTGKEMFAQAIHNASERKPYQFVALNCGAIPESLLESELFGYEEGAFTGARKGGKLGFFELAHKGTLFLDEISEMSTSLQKRLLRVLQEREVTRLGGSSVIHVDARVIAATNRDLRALTRTGAFREDLYYRLSVLPLKVPALRERTEDIRILAAAFRNELGKKFDLTEVAWRELERYSWPGNVRELRNYMEYFANLTHSVIGINELSQIVPLYASFTVDRPENISEQERPVNAVNPEQTDDQSIFVLRLLKEGLEKRHRLGRRSISLLAKDQGVFLGEQEIRRILKTLEKQGLVVINQTKAGTVITSRGMAFLSNRKS</sequence>
<dbReference type="InterPro" id="IPR013767">
    <property type="entry name" value="PAS_fold"/>
</dbReference>
<keyword evidence="9" id="KW-1185">Reference proteome</keyword>
<comment type="caution">
    <text evidence="8">The sequence shown here is derived from an EMBL/GenBank/DDBJ whole genome shotgun (WGS) entry which is preliminary data.</text>
</comment>
<dbReference type="SUPFAM" id="SSF52540">
    <property type="entry name" value="P-loop containing nucleoside triphosphate hydrolases"/>
    <property type="match status" value="1"/>
</dbReference>